<accession>S0AMQ2</accession>
<dbReference type="KEGG" id="fac:FACI_IFERC01G0057"/>
<proteinExistence type="predicted"/>
<dbReference type="InterPro" id="IPR036390">
    <property type="entry name" value="WH_DNA-bd_sf"/>
</dbReference>
<organism evidence="3 4">
    <name type="scientific">Ferroplasma acidarmanus Fer1</name>
    <dbReference type="NCBI Taxonomy" id="333146"/>
    <lineage>
        <taxon>Archaea</taxon>
        <taxon>Methanobacteriati</taxon>
        <taxon>Thermoplasmatota</taxon>
        <taxon>Thermoplasmata</taxon>
        <taxon>Thermoplasmatales</taxon>
        <taxon>Ferroplasmaceae</taxon>
        <taxon>Ferroplasma</taxon>
    </lineage>
</organism>
<dbReference type="InterPro" id="IPR011579">
    <property type="entry name" value="ATPase_dom"/>
</dbReference>
<reference evidence="3 4" key="1">
    <citation type="journal article" date="2007" name="Proc. Natl. Acad. Sci. U.S.A.">
        <title>Genome dynamics in a natural archaeal population.</title>
        <authorList>
            <person name="Allen E.E."/>
            <person name="Tyson G.W."/>
            <person name="Whitaker R.J."/>
            <person name="Detter J.C."/>
            <person name="Richardson P.M."/>
            <person name="Banfield J.F."/>
        </authorList>
    </citation>
    <scope>NUCLEOTIDE SEQUENCE [LARGE SCALE GENOMIC DNA]</scope>
    <source>
        <strain evidence="4">fer1</strain>
    </source>
</reference>
<evidence type="ECO:0000313" key="3">
    <source>
        <dbReference type="EMBL" id="AGO60037.1"/>
    </source>
</evidence>
<protein>
    <recommendedName>
        <fullName evidence="5">ATPase</fullName>
    </recommendedName>
</protein>
<dbReference type="GeneID" id="16024201"/>
<dbReference type="Gene3D" id="3.40.50.300">
    <property type="entry name" value="P-loop containing nucleotide triphosphate hydrolases"/>
    <property type="match status" value="1"/>
</dbReference>
<dbReference type="PATRIC" id="fig|333146.12.peg.62"/>
<feature type="domain" description="DUF234" evidence="2">
    <location>
        <begin position="364"/>
        <end position="470"/>
    </location>
</feature>
<dbReference type="Proteomes" id="UP000014660">
    <property type="component" value="Chromosome"/>
</dbReference>
<keyword evidence="4" id="KW-1185">Reference proteome</keyword>
<gene>
    <name evidence="3" type="ORF">FACI_IFERC00001G0057</name>
</gene>
<evidence type="ECO:0008006" key="5">
    <source>
        <dbReference type="Google" id="ProtNLM"/>
    </source>
</evidence>
<dbReference type="Pfam" id="PF01637">
    <property type="entry name" value="ATPase_2"/>
    <property type="match status" value="1"/>
</dbReference>
<dbReference type="Pfam" id="PF03008">
    <property type="entry name" value="DUF234"/>
    <property type="match status" value="1"/>
</dbReference>
<name>S0AMQ2_FERAC</name>
<evidence type="ECO:0000313" key="4">
    <source>
        <dbReference type="Proteomes" id="UP000014660"/>
    </source>
</evidence>
<dbReference type="GO" id="GO:0005524">
    <property type="term" value="F:ATP binding"/>
    <property type="evidence" value="ECO:0007669"/>
    <property type="project" value="InterPro"/>
</dbReference>
<evidence type="ECO:0000259" key="1">
    <source>
        <dbReference type="Pfam" id="PF01637"/>
    </source>
</evidence>
<dbReference type="InterPro" id="IPR027417">
    <property type="entry name" value="P-loop_NTPase"/>
</dbReference>
<dbReference type="HOGENOM" id="CLU_041137_3_0_2"/>
<dbReference type="RefSeq" id="WP_009886075.1">
    <property type="nucleotide sequence ID" value="NC_021592.1"/>
</dbReference>
<dbReference type="EMBL" id="CP004145">
    <property type="protein sequence ID" value="AGO60037.1"/>
    <property type="molecule type" value="Genomic_DNA"/>
</dbReference>
<feature type="domain" description="ATPase" evidence="1">
    <location>
        <begin position="63"/>
        <end position="258"/>
    </location>
</feature>
<dbReference type="PANTHER" id="PTHR34704">
    <property type="entry name" value="ATPASE"/>
    <property type="match status" value="1"/>
</dbReference>
<dbReference type="SUPFAM" id="SSF52540">
    <property type="entry name" value="P-loop containing nucleoside triphosphate hydrolases"/>
    <property type="match status" value="1"/>
</dbReference>
<sequence length="515" mass="59834">MLKSTLAKGVAVIIVLEFTTGDNVASSGPSVFTLHASLSTYTWNVKLLIHFYIIQSMIPERMFVDRINELQNLEDLSNENRAQLILIYGRRRIGKTTLLYEFLKNKDNALFFMADASENILDTFSDIASEKFNNVRFQNWDNFFDFLYSKSKENRFIVVIDEFQYLTAVLKSWPTILQRHWEKLKTTKIFLVLSGSLVSSIYRIAMGYGSALYGRKTGEMNIKPLNFIDTGSFFNTDINNLVKIYMILGGVPRYLEEFDSGNIYNNIIKKILNKNSFLYNEPLNLLHEEFKDLTSYFAVLDTIGSGATTFNEISVKSRIAQNKLSKVLDVLIRAELIAREESIIKSNVRNIHSYYIKDNLFNFWFKFVYPFRSLLEMNNEEVVISKIKSEINTLFGHRFEFIARDLLLHNQDKLPFAISYIGRSWGKLKNKVGNNSNYEFDVVIQDAKKYYTGIFEVKYKKLSYGDAYKIIKNMQEIYNNISVNSHPVFGIIAKNVENKELLRQNGYYVFDLDDL</sequence>
<dbReference type="AlphaFoldDB" id="S0AMQ2"/>
<evidence type="ECO:0000259" key="2">
    <source>
        <dbReference type="Pfam" id="PF03008"/>
    </source>
</evidence>
<dbReference type="PANTHER" id="PTHR34704:SF2">
    <property type="entry name" value="ATPASE"/>
    <property type="match status" value="1"/>
</dbReference>
<dbReference type="InterPro" id="IPR004256">
    <property type="entry name" value="DUF234"/>
</dbReference>
<dbReference type="SUPFAM" id="SSF46785">
    <property type="entry name" value="Winged helix' DNA-binding domain"/>
    <property type="match status" value="1"/>
</dbReference>